<proteinExistence type="predicted"/>
<evidence type="ECO:0008006" key="3">
    <source>
        <dbReference type="Google" id="ProtNLM"/>
    </source>
</evidence>
<dbReference type="RefSeq" id="WP_074718990.1">
    <property type="nucleotide sequence ID" value="NZ_FNWV01000019.1"/>
</dbReference>
<dbReference type="EMBL" id="FNWV01000019">
    <property type="protein sequence ID" value="SEH86246.1"/>
    <property type="molecule type" value="Genomic_DNA"/>
</dbReference>
<dbReference type="Proteomes" id="UP000183190">
    <property type="component" value="Unassembled WGS sequence"/>
</dbReference>
<dbReference type="GO" id="GO:0003677">
    <property type="term" value="F:DNA binding"/>
    <property type="evidence" value="ECO:0007669"/>
    <property type="project" value="InterPro"/>
</dbReference>
<accession>A0A1H6LJG9</accession>
<dbReference type="SUPFAM" id="SSF47413">
    <property type="entry name" value="lambda repressor-like DNA-binding domains"/>
    <property type="match status" value="1"/>
</dbReference>
<evidence type="ECO:0000313" key="1">
    <source>
        <dbReference type="EMBL" id="SEH86246.1"/>
    </source>
</evidence>
<gene>
    <name evidence="1" type="ORF">SAMN02910265_03087</name>
</gene>
<protein>
    <recommendedName>
        <fullName evidence="3">HTH cro/C1-type domain-containing protein</fullName>
    </recommendedName>
</protein>
<dbReference type="OrthoDB" id="1822820at2"/>
<evidence type="ECO:0000313" key="2">
    <source>
        <dbReference type="Proteomes" id="UP000183190"/>
    </source>
</evidence>
<name>A0A1H6LJG9_RUMFL</name>
<sequence>MAKNTKRITLYKQIWARIRYWQNLRDVSDAELASYLQVGERTLHEYDKSAENVTLGRVDNLLYVTGMDFNDLMAL</sequence>
<organism evidence="1 2">
    <name type="scientific">Ruminococcus flavefaciens</name>
    <dbReference type="NCBI Taxonomy" id="1265"/>
    <lineage>
        <taxon>Bacteria</taxon>
        <taxon>Bacillati</taxon>
        <taxon>Bacillota</taxon>
        <taxon>Clostridia</taxon>
        <taxon>Eubacteriales</taxon>
        <taxon>Oscillospiraceae</taxon>
        <taxon>Ruminococcus</taxon>
    </lineage>
</organism>
<reference evidence="1 2" key="1">
    <citation type="submission" date="2016-10" db="EMBL/GenBank/DDBJ databases">
        <authorList>
            <person name="de Groot N.N."/>
        </authorList>
    </citation>
    <scope>NUCLEOTIDE SEQUENCE [LARGE SCALE GENOMIC DNA]</scope>
    <source>
        <strain evidence="1 2">YAD2003</strain>
    </source>
</reference>
<dbReference type="AlphaFoldDB" id="A0A1H6LJG9"/>
<dbReference type="InterPro" id="IPR010982">
    <property type="entry name" value="Lambda_DNA-bd_dom_sf"/>
</dbReference>